<evidence type="ECO:0000256" key="2">
    <source>
        <dbReference type="ARBA" id="ARBA00022448"/>
    </source>
</evidence>
<protein>
    <recommendedName>
        <fullName evidence="9">MFS transporter</fullName>
    </recommendedName>
</protein>
<evidence type="ECO:0008006" key="9">
    <source>
        <dbReference type="Google" id="ProtNLM"/>
    </source>
</evidence>
<keyword evidence="4 6" id="KW-1133">Transmembrane helix</keyword>
<sequence>YAIALFSPTIINELDYSAVNAQLLSVLPFAAGCIGTIIFGIYSDKHNIHGPYIIGGALVSLVGYILLYCSVRAGP</sequence>
<gene>
    <name evidence="7" type="ORF">F5147DRAFT_561553</name>
</gene>
<keyword evidence="2" id="KW-0813">Transport</keyword>
<keyword evidence="8" id="KW-1185">Reference proteome</keyword>
<feature type="non-terminal residue" evidence="7">
    <location>
        <position position="1"/>
    </location>
</feature>
<evidence type="ECO:0000256" key="5">
    <source>
        <dbReference type="ARBA" id="ARBA00023136"/>
    </source>
</evidence>
<accession>A0A9P7JNP9</accession>
<reference evidence="7" key="1">
    <citation type="journal article" date="2020" name="New Phytol.">
        <title>Comparative genomics reveals dynamic genome evolution in host specialist ectomycorrhizal fungi.</title>
        <authorList>
            <person name="Lofgren L.A."/>
            <person name="Nguyen N.H."/>
            <person name="Vilgalys R."/>
            <person name="Ruytinx J."/>
            <person name="Liao H.L."/>
            <person name="Branco S."/>
            <person name="Kuo A."/>
            <person name="LaButti K."/>
            <person name="Lipzen A."/>
            <person name="Andreopoulos W."/>
            <person name="Pangilinan J."/>
            <person name="Riley R."/>
            <person name="Hundley H."/>
            <person name="Na H."/>
            <person name="Barry K."/>
            <person name="Grigoriev I.V."/>
            <person name="Stajich J.E."/>
            <person name="Kennedy P.G."/>
        </authorList>
    </citation>
    <scope>NUCLEOTIDE SEQUENCE</scope>
    <source>
        <strain evidence="7">FC423</strain>
    </source>
</reference>
<proteinExistence type="predicted"/>
<evidence type="ECO:0000256" key="1">
    <source>
        <dbReference type="ARBA" id="ARBA00004141"/>
    </source>
</evidence>
<dbReference type="OrthoDB" id="3244877at2759"/>
<feature type="transmembrane region" description="Helical" evidence="6">
    <location>
        <begin position="48"/>
        <end position="69"/>
    </location>
</feature>
<name>A0A9P7JNP9_9AGAM</name>
<dbReference type="GO" id="GO:0016020">
    <property type="term" value="C:membrane"/>
    <property type="evidence" value="ECO:0007669"/>
    <property type="project" value="UniProtKB-SubCell"/>
</dbReference>
<organism evidence="7 8">
    <name type="scientific">Suillus discolor</name>
    <dbReference type="NCBI Taxonomy" id="1912936"/>
    <lineage>
        <taxon>Eukaryota</taxon>
        <taxon>Fungi</taxon>
        <taxon>Dikarya</taxon>
        <taxon>Basidiomycota</taxon>
        <taxon>Agaricomycotina</taxon>
        <taxon>Agaricomycetes</taxon>
        <taxon>Agaricomycetidae</taxon>
        <taxon>Boletales</taxon>
        <taxon>Suillineae</taxon>
        <taxon>Suillaceae</taxon>
        <taxon>Suillus</taxon>
    </lineage>
</organism>
<feature type="non-terminal residue" evidence="7">
    <location>
        <position position="75"/>
    </location>
</feature>
<dbReference type="InterPro" id="IPR036259">
    <property type="entry name" value="MFS_trans_sf"/>
</dbReference>
<dbReference type="SUPFAM" id="SSF103473">
    <property type="entry name" value="MFS general substrate transporter"/>
    <property type="match status" value="1"/>
</dbReference>
<keyword evidence="5 6" id="KW-0472">Membrane</keyword>
<dbReference type="Proteomes" id="UP000823399">
    <property type="component" value="Unassembled WGS sequence"/>
</dbReference>
<comment type="subcellular location">
    <subcellularLocation>
        <location evidence="1">Membrane</location>
        <topology evidence="1">Multi-pass membrane protein</topology>
    </subcellularLocation>
</comment>
<evidence type="ECO:0000256" key="3">
    <source>
        <dbReference type="ARBA" id="ARBA00022692"/>
    </source>
</evidence>
<comment type="caution">
    <text evidence="7">The sequence shown here is derived from an EMBL/GenBank/DDBJ whole genome shotgun (WGS) entry which is preliminary data.</text>
</comment>
<dbReference type="RefSeq" id="XP_041287543.1">
    <property type="nucleotide sequence ID" value="XM_041430595.1"/>
</dbReference>
<dbReference type="GO" id="GO:0022857">
    <property type="term" value="F:transmembrane transporter activity"/>
    <property type="evidence" value="ECO:0007669"/>
    <property type="project" value="TreeGrafter"/>
</dbReference>
<dbReference type="EMBL" id="JABBWM010000079">
    <property type="protein sequence ID" value="KAG2094423.1"/>
    <property type="molecule type" value="Genomic_DNA"/>
</dbReference>
<evidence type="ECO:0000313" key="8">
    <source>
        <dbReference type="Proteomes" id="UP000823399"/>
    </source>
</evidence>
<evidence type="ECO:0000256" key="6">
    <source>
        <dbReference type="SAM" id="Phobius"/>
    </source>
</evidence>
<dbReference type="AlphaFoldDB" id="A0A9P7JNP9"/>
<dbReference type="GeneID" id="64692854"/>
<dbReference type="PANTHER" id="PTHR43791">
    <property type="entry name" value="PERMEASE-RELATED"/>
    <property type="match status" value="1"/>
</dbReference>
<feature type="transmembrane region" description="Helical" evidence="6">
    <location>
        <begin position="21"/>
        <end position="42"/>
    </location>
</feature>
<evidence type="ECO:0000256" key="4">
    <source>
        <dbReference type="ARBA" id="ARBA00022989"/>
    </source>
</evidence>
<dbReference type="PANTHER" id="PTHR43791:SF22">
    <property type="entry name" value="TRANSPORTER, PUTATIVE (AFU_ORTHOLOGUE AFUA_6G11320)-RELATED"/>
    <property type="match status" value="1"/>
</dbReference>
<dbReference type="Gene3D" id="1.20.1250.20">
    <property type="entry name" value="MFS general substrate transporter like domains"/>
    <property type="match status" value="1"/>
</dbReference>
<evidence type="ECO:0000313" key="7">
    <source>
        <dbReference type="EMBL" id="KAG2094423.1"/>
    </source>
</evidence>
<keyword evidence="3 6" id="KW-0812">Transmembrane</keyword>